<protein>
    <submittedName>
        <fullName evidence="1">Uncharacterized protein</fullName>
    </submittedName>
</protein>
<accession>X6LKJ3</accession>
<comment type="caution">
    <text evidence="1">The sequence shown here is derived from an EMBL/GenBank/DDBJ whole genome shotgun (WGS) entry which is preliminary data.</text>
</comment>
<reference evidence="1 2" key="1">
    <citation type="journal article" date="2013" name="Curr. Biol.">
        <title>The Genome of the Foraminiferan Reticulomyxa filosa.</title>
        <authorList>
            <person name="Glockner G."/>
            <person name="Hulsmann N."/>
            <person name="Schleicher M."/>
            <person name="Noegel A.A."/>
            <person name="Eichinger L."/>
            <person name="Gallinger C."/>
            <person name="Pawlowski J."/>
            <person name="Sierra R."/>
            <person name="Euteneuer U."/>
            <person name="Pillet L."/>
            <person name="Moustafa A."/>
            <person name="Platzer M."/>
            <person name="Groth M."/>
            <person name="Szafranski K."/>
            <person name="Schliwa M."/>
        </authorList>
    </citation>
    <scope>NUCLEOTIDE SEQUENCE [LARGE SCALE GENOMIC DNA]</scope>
</reference>
<dbReference type="Proteomes" id="UP000023152">
    <property type="component" value="Unassembled WGS sequence"/>
</dbReference>
<organism evidence="1 2">
    <name type="scientific">Reticulomyxa filosa</name>
    <dbReference type="NCBI Taxonomy" id="46433"/>
    <lineage>
        <taxon>Eukaryota</taxon>
        <taxon>Sar</taxon>
        <taxon>Rhizaria</taxon>
        <taxon>Retaria</taxon>
        <taxon>Foraminifera</taxon>
        <taxon>Monothalamids</taxon>
        <taxon>Reticulomyxidae</taxon>
        <taxon>Reticulomyxa</taxon>
    </lineage>
</organism>
<gene>
    <name evidence="1" type="ORF">RFI_35287</name>
</gene>
<keyword evidence="2" id="KW-1185">Reference proteome</keyword>
<evidence type="ECO:0000313" key="2">
    <source>
        <dbReference type="Proteomes" id="UP000023152"/>
    </source>
</evidence>
<feature type="non-terminal residue" evidence="1">
    <location>
        <position position="1"/>
    </location>
</feature>
<evidence type="ECO:0000313" key="1">
    <source>
        <dbReference type="EMBL" id="ETO02149.1"/>
    </source>
</evidence>
<name>X6LKJ3_RETFI</name>
<proteinExistence type="predicted"/>
<dbReference type="AlphaFoldDB" id="X6LKJ3"/>
<sequence length="124" mass="14102">IAKTNSLQNVTNNFLQVGGRDDKQIGIGNHLQNETFNAKDNAQSAMISNHLQEKRYAKNDGDCNIQHCASFEEKIHYLQVKNDNYLQSHKTRNVSKKGIYSQMNEKDRKVATKANVVIGKHPFD</sequence>
<dbReference type="EMBL" id="ASPP01036597">
    <property type="protein sequence ID" value="ETO02149.1"/>
    <property type="molecule type" value="Genomic_DNA"/>
</dbReference>